<evidence type="ECO:0000313" key="3">
    <source>
        <dbReference type="EMBL" id="TNV68408.1"/>
    </source>
</evidence>
<dbReference type="InterPro" id="IPR001296">
    <property type="entry name" value="Glyco_trans_1"/>
</dbReference>
<dbReference type="Gene3D" id="3.40.50.2000">
    <property type="entry name" value="Glycogen Phosphorylase B"/>
    <property type="match status" value="2"/>
</dbReference>
<protein>
    <submittedName>
        <fullName evidence="3">Glycosyltransferase family 4 protein</fullName>
    </submittedName>
</protein>
<dbReference type="GO" id="GO:0016757">
    <property type="term" value="F:glycosyltransferase activity"/>
    <property type="evidence" value="ECO:0007669"/>
    <property type="project" value="InterPro"/>
</dbReference>
<dbReference type="Pfam" id="PF13477">
    <property type="entry name" value="Glyco_trans_4_2"/>
    <property type="match status" value="1"/>
</dbReference>
<feature type="domain" description="Glycosyl transferase family 1" evidence="1">
    <location>
        <begin position="201"/>
        <end position="364"/>
    </location>
</feature>
<evidence type="ECO:0000259" key="1">
    <source>
        <dbReference type="Pfam" id="PF00534"/>
    </source>
</evidence>
<name>A0A5C5E5C7_9LACT</name>
<keyword evidence="4" id="KW-1185">Reference proteome</keyword>
<dbReference type="PANTHER" id="PTHR12526">
    <property type="entry name" value="GLYCOSYLTRANSFERASE"/>
    <property type="match status" value="1"/>
</dbReference>
<dbReference type="PANTHER" id="PTHR12526:SF630">
    <property type="entry name" value="GLYCOSYLTRANSFERASE"/>
    <property type="match status" value="1"/>
</dbReference>
<dbReference type="AlphaFoldDB" id="A0A5C5E5C7"/>
<organism evidence="3 4">
    <name type="scientific">Trichococcus shcherbakoviae subsp. psychrophilus</name>
    <dbReference type="NCBI Taxonomy" id="2585775"/>
    <lineage>
        <taxon>Bacteria</taxon>
        <taxon>Bacillati</taxon>
        <taxon>Bacillota</taxon>
        <taxon>Bacilli</taxon>
        <taxon>Lactobacillales</taxon>
        <taxon>Carnobacteriaceae</taxon>
        <taxon>Trichococcus</taxon>
    </lineage>
</organism>
<accession>A0A5C5E5C7</accession>
<proteinExistence type="predicted"/>
<evidence type="ECO:0000259" key="2">
    <source>
        <dbReference type="Pfam" id="PF13477"/>
    </source>
</evidence>
<dbReference type="CDD" id="cd03808">
    <property type="entry name" value="GT4_CapM-like"/>
    <property type="match status" value="1"/>
</dbReference>
<reference evidence="3 4" key="1">
    <citation type="submission" date="2019-06" db="EMBL/GenBank/DDBJ databases">
        <title>Description Trichococcus psychrophilus sp. nov., isolated from a cold spring, by genomic and phenotypic analyses.</title>
        <authorList>
            <person name="Zakharyuk A."/>
        </authorList>
    </citation>
    <scope>NUCLEOTIDE SEQUENCE [LARGE SCALE GENOMIC DNA]</scope>
    <source>
        <strain evidence="3 4">SKBG</strain>
    </source>
</reference>
<dbReference type="EMBL" id="VENO01000003">
    <property type="protein sequence ID" value="TNV68408.1"/>
    <property type="molecule type" value="Genomic_DNA"/>
</dbReference>
<dbReference type="Pfam" id="PF00534">
    <property type="entry name" value="Glycos_transf_1"/>
    <property type="match status" value="1"/>
</dbReference>
<dbReference type="RefSeq" id="WP_140186401.1">
    <property type="nucleotide sequence ID" value="NZ_VENO01000003.1"/>
</dbReference>
<sequence length="390" mass="44121">MTEIEAGVIAEDPGGIFMKILYVTTVSGTINAFLVPHMHMLMDAGHSVDMACNVNYPINQTLLDRGCQVFQLDFQRSPLMKENYGAYQGLKKLIKSGEYDWVHTHTPVASVLARLACKGIPSVKVIYTVHGFHFFEGASLKNWLFYYPIEKLLAGDTDVMITMNGEDYCRAKKKLSTKKIEIVAGVGVDLDRFAVQESEEKKRMRQEFGFDENAFILMYAAALCDRKHQDLLIETAGELVKDIPNLKLLLLGRGPNETRYREMIQQLHLEEHVELMGFRYDVDRILQTVDVAVSSSRQEGLPVNIMEAMATGIPLVVSNCRGNRDLVKDGENGYVIKDDSPEMFAEKIRQLYSDESLRLRMRQANLTEVQKYATGNVLEEMKGIYQGLLS</sequence>
<dbReference type="Proteomes" id="UP000313395">
    <property type="component" value="Unassembled WGS sequence"/>
</dbReference>
<keyword evidence="3" id="KW-0808">Transferase</keyword>
<dbReference type="InterPro" id="IPR028098">
    <property type="entry name" value="Glyco_trans_4-like_N"/>
</dbReference>
<dbReference type="SUPFAM" id="SSF53756">
    <property type="entry name" value="UDP-Glycosyltransferase/glycogen phosphorylase"/>
    <property type="match status" value="1"/>
</dbReference>
<feature type="domain" description="Glycosyltransferase subfamily 4-like N-terminal" evidence="2">
    <location>
        <begin position="19"/>
        <end position="160"/>
    </location>
</feature>
<comment type="caution">
    <text evidence="3">The sequence shown here is derived from an EMBL/GenBank/DDBJ whole genome shotgun (WGS) entry which is preliminary data.</text>
</comment>
<gene>
    <name evidence="3" type="ORF">FHK04_09335</name>
</gene>
<evidence type="ECO:0000313" key="4">
    <source>
        <dbReference type="Proteomes" id="UP000313395"/>
    </source>
</evidence>